<dbReference type="GeneID" id="89944488"/>
<evidence type="ECO:0000259" key="1">
    <source>
        <dbReference type="PROSITE" id="PS50994"/>
    </source>
</evidence>
<dbReference type="PROSITE" id="PS50994">
    <property type="entry name" value="INTEGRASE"/>
    <property type="match status" value="1"/>
</dbReference>
<protein>
    <recommendedName>
        <fullName evidence="1">Integrase catalytic domain-containing protein</fullName>
    </recommendedName>
</protein>
<dbReference type="InterPro" id="IPR050951">
    <property type="entry name" value="Retrovirus_Pol_polyprotein"/>
</dbReference>
<dbReference type="GO" id="GO:0003676">
    <property type="term" value="F:nucleic acid binding"/>
    <property type="evidence" value="ECO:0007669"/>
    <property type="project" value="InterPro"/>
</dbReference>
<dbReference type="InterPro" id="IPR036397">
    <property type="entry name" value="RNaseH_sf"/>
</dbReference>
<dbReference type="Gene3D" id="3.30.420.10">
    <property type="entry name" value="Ribonuclease H-like superfamily/Ribonuclease H"/>
    <property type="match status" value="1"/>
</dbReference>
<keyword evidence="3" id="KW-1185">Reference proteome</keyword>
<sequence>MHPLQIPQAFDRWHLDFVGELPTTGNGNKWLLTAVDYLTNWPIARSVPVASMEAVADFIYEEIVMRFGCPSEIVTDRGANFTSGLVTAYTKRVGINHKLTSAFHPRTNSKVERYNGVIKQMLRKYVCGIHPL</sequence>
<comment type="caution">
    <text evidence="2">The sequence shown here is derived from an EMBL/GenBank/DDBJ whole genome shotgun (WGS) entry which is preliminary data.</text>
</comment>
<gene>
    <name evidence="2" type="ORF">ATC70_000786</name>
</gene>
<dbReference type="PANTHER" id="PTHR37984">
    <property type="entry name" value="PROTEIN CBG26694"/>
    <property type="match status" value="1"/>
</dbReference>
<dbReference type="Proteomes" id="UP001304243">
    <property type="component" value="Unassembled WGS sequence"/>
</dbReference>
<dbReference type="EMBL" id="JASEJX010000013">
    <property type="protein sequence ID" value="KAK4517450.1"/>
    <property type="molecule type" value="Genomic_DNA"/>
</dbReference>
<dbReference type="PANTHER" id="PTHR37984:SF5">
    <property type="entry name" value="PROTEIN NYNRIN-LIKE"/>
    <property type="match status" value="1"/>
</dbReference>
<dbReference type="GO" id="GO:0005634">
    <property type="term" value="C:nucleus"/>
    <property type="evidence" value="ECO:0007669"/>
    <property type="project" value="UniProtKB-ARBA"/>
</dbReference>
<dbReference type="SUPFAM" id="SSF53098">
    <property type="entry name" value="Ribonuclease H-like"/>
    <property type="match status" value="1"/>
</dbReference>
<reference evidence="2 3" key="1">
    <citation type="submission" date="2022-11" db="EMBL/GenBank/DDBJ databases">
        <title>Mucor velutinosus strain NIH1002 WGS.</title>
        <authorList>
            <person name="Subramanian P."/>
            <person name="Mullikin J.C."/>
            <person name="Segre J.A."/>
            <person name="Zelazny A.M."/>
        </authorList>
    </citation>
    <scope>NUCLEOTIDE SEQUENCE [LARGE SCALE GENOMIC DNA]</scope>
    <source>
        <strain evidence="2 3">NIH1002</strain>
    </source>
</reference>
<dbReference type="Pfam" id="PF00665">
    <property type="entry name" value="rve"/>
    <property type="match status" value="1"/>
</dbReference>
<evidence type="ECO:0000313" key="2">
    <source>
        <dbReference type="EMBL" id="KAK4517450.1"/>
    </source>
</evidence>
<accession>A0AAN7DK44</accession>
<proteinExistence type="predicted"/>
<dbReference type="GO" id="GO:0015074">
    <property type="term" value="P:DNA integration"/>
    <property type="evidence" value="ECO:0007669"/>
    <property type="project" value="InterPro"/>
</dbReference>
<feature type="domain" description="Integrase catalytic" evidence="1">
    <location>
        <begin position="3"/>
        <end position="132"/>
    </location>
</feature>
<evidence type="ECO:0000313" key="3">
    <source>
        <dbReference type="Proteomes" id="UP001304243"/>
    </source>
</evidence>
<name>A0AAN7DK44_9FUNG</name>
<organism evidence="2 3">
    <name type="scientific">Mucor velutinosus</name>
    <dbReference type="NCBI Taxonomy" id="708070"/>
    <lineage>
        <taxon>Eukaryota</taxon>
        <taxon>Fungi</taxon>
        <taxon>Fungi incertae sedis</taxon>
        <taxon>Mucoromycota</taxon>
        <taxon>Mucoromycotina</taxon>
        <taxon>Mucoromycetes</taxon>
        <taxon>Mucorales</taxon>
        <taxon>Mucorineae</taxon>
        <taxon>Mucoraceae</taxon>
        <taxon>Mucor</taxon>
    </lineage>
</organism>
<dbReference type="AlphaFoldDB" id="A0AAN7DK44"/>
<dbReference type="RefSeq" id="XP_064684116.1">
    <property type="nucleotide sequence ID" value="XM_064820196.1"/>
</dbReference>
<dbReference type="InterPro" id="IPR001584">
    <property type="entry name" value="Integrase_cat-core"/>
</dbReference>
<dbReference type="InterPro" id="IPR012337">
    <property type="entry name" value="RNaseH-like_sf"/>
</dbReference>